<dbReference type="AlphaFoldDB" id="A0AAD3SQ89"/>
<evidence type="ECO:0000313" key="3">
    <source>
        <dbReference type="Proteomes" id="UP001279734"/>
    </source>
</evidence>
<evidence type="ECO:0000256" key="1">
    <source>
        <dbReference type="SAM" id="MobiDB-lite"/>
    </source>
</evidence>
<feature type="compositionally biased region" description="Low complexity" evidence="1">
    <location>
        <begin position="77"/>
        <end position="88"/>
    </location>
</feature>
<proteinExistence type="predicted"/>
<evidence type="ECO:0000313" key="2">
    <source>
        <dbReference type="EMBL" id="GMH14561.1"/>
    </source>
</evidence>
<reference evidence="2" key="1">
    <citation type="submission" date="2023-05" db="EMBL/GenBank/DDBJ databases">
        <title>Nepenthes gracilis genome sequencing.</title>
        <authorList>
            <person name="Fukushima K."/>
        </authorList>
    </citation>
    <scope>NUCLEOTIDE SEQUENCE</scope>
    <source>
        <strain evidence="2">SING2019-196</strain>
    </source>
</reference>
<dbReference type="Proteomes" id="UP001279734">
    <property type="component" value="Unassembled WGS sequence"/>
</dbReference>
<protein>
    <submittedName>
        <fullName evidence="2">Uncharacterized protein</fullName>
    </submittedName>
</protein>
<keyword evidence="3" id="KW-1185">Reference proteome</keyword>
<dbReference type="EMBL" id="BSYO01000014">
    <property type="protein sequence ID" value="GMH14561.1"/>
    <property type="molecule type" value="Genomic_DNA"/>
</dbReference>
<comment type="caution">
    <text evidence="2">The sequence shown here is derived from an EMBL/GenBank/DDBJ whole genome shotgun (WGS) entry which is preliminary data.</text>
</comment>
<feature type="region of interest" description="Disordered" evidence="1">
    <location>
        <begin position="61"/>
        <end position="88"/>
    </location>
</feature>
<name>A0AAD3SQ89_NEPGR</name>
<feature type="region of interest" description="Disordered" evidence="1">
    <location>
        <begin position="1"/>
        <end position="21"/>
    </location>
</feature>
<gene>
    <name evidence="2" type="ORF">Nepgr_016402</name>
</gene>
<accession>A0AAD3SQ89</accession>
<organism evidence="2 3">
    <name type="scientific">Nepenthes gracilis</name>
    <name type="common">Slender pitcher plant</name>
    <dbReference type="NCBI Taxonomy" id="150966"/>
    <lineage>
        <taxon>Eukaryota</taxon>
        <taxon>Viridiplantae</taxon>
        <taxon>Streptophyta</taxon>
        <taxon>Embryophyta</taxon>
        <taxon>Tracheophyta</taxon>
        <taxon>Spermatophyta</taxon>
        <taxon>Magnoliopsida</taxon>
        <taxon>eudicotyledons</taxon>
        <taxon>Gunneridae</taxon>
        <taxon>Pentapetalae</taxon>
        <taxon>Caryophyllales</taxon>
        <taxon>Nepenthaceae</taxon>
        <taxon>Nepenthes</taxon>
    </lineage>
</organism>
<sequence>MSGHKLLQYQHENRKKTTDFRSCYPAASSRLQEPDSEFPAASISRALPSFQKKKQTAVETAEASSIVHGQDLHDSSRSATTSNSARSRIPTTAPYLSCRIIQPDYNRGENAWAANLLH</sequence>